<dbReference type="Proteomes" id="UP001064489">
    <property type="component" value="Chromosome 5"/>
</dbReference>
<feature type="compositionally biased region" description="Polar residues" evidence="1">
    <location>
        <begin position="102"/>
        <end position="115"/>
    </location>
</feature>
<comment type="caution">
    <text evidence="2">The sequence shown here is derived from an EMBL/GenBank/DDBJ whole genome shotgun (WGS) entry which is preliminary data.</text>
</comment>
<protein>
    <submittedName>
        <fullName evidence="2">Uncharacterized protein</fullName>
    </submittedName>
</protein>
<organism evidence="2 3">
    <name type="scientific">Acer negundo</name>
    <name type="common">Box elder</name>
    <dbReference type="NCBI Taxonomy" id="4023"/>
    <lineage>
        <taxon>Eukaryota</taxon>
        <taxon>Viridiplantae</taxon>
        <taxon>Streptophyta</taxon>
        <taxon>Embryophyta</taxon>
        <taxon>Tracheophyta</taxon>
        <taxon>Spermatophyta</taxon>
        <taxon>Magnoliopsida</taxon>
        <taxon>eudicotyledons</taxon>
        <taxon>Gunneridae</taxon>
        <taxon>Pentapetalae</taxon>
        <taxon>rosids</taxon>
        <taxon>malvids</taxon>
        <taxon>Sapindales</taxon>
        <taxon>Sapindaceae</taxon>
        <taxon>Hippocastanoideae</taxon>
        <taxon>Acereae</taxon>
        <taxon>Acer</taxon>
    </lineage>
</organism>
<dbReference type="EMBL" id="JAJSOW010000102">
    <property type="protein sequence ID" value="KAI9177590.1"/>
    <property type="molecule type" value="Genomic_DNA"/>
</dbReference>
<name>A0AAD5IUI2_ACENE</name>
<reference evidence="2" key="2">
    <citation type="submission" date="2023-02" db="EMBL/GenBank/DDBJ databases">
        <authorList>
            <person name="Swenson N.G."/>
            <person name="Wegrzyn J.L."/>
            <person name="Mcevoy S.L."/>
        </authorList>
    </citation>
    <scope>NUCLEOTIDE SEQUENCE</scope>
    <source>
        <strain evidence="2">91603</strain>
        <tissue evidence="2">Leaf</tissue>
    </source>
</reference>
<keyword evidence="3" id="KW-1185">Reference proteome</keyword>
<evidence type="ECO:0000313" key="3">
    <source>
        <dbReference type="Proteomes" id="UP001064489"/>
    </source>
</evidence>
<sequence>MVERETHGFLVDIHYENLPYICSNCGTIGHQVIAYRKIKSNNSVRGRKRSNVLEVYKPVNRLVEDKNKDLDDSKKVLEEIIADTNCESLNSNHDSREIKEGGSSSKEIFNGTASDSKQHDGAGDVTRNEI</sequence>
<proteinExistence type="predicted"/>
<gene>
    <name evidence="2" type="ORF">LWI28_017055</name>
</gene>
<reference evidence="2" key="1">
    <citation type="journal article" date="2022" name="Plant J.">
        <title>Strategies of tolerance reflected in two North American maple genomes.</title>
        <authorList>
            <person name="McEvoy S.L."/>
            <person name="Sezen U.U."/>
            <person name="Trouern-Trend A."/>
            <person name="McMahon S.M."/>
            <person name="Schaberg P.G."/>
            <person name="Yang J."/>
            <person name="Wegrzyn J.L."/>
            <person name="Swenson N.G."/>
        </authorList>
    </citation>
    <scope>NUCLEOTIDE SEQUENCE</scope>
    <source>
        <strain evidence="2">91603</strain>
    </source>
</reference>
<evidence type="ECO:0000256" key="1">
    <source>
        <dbReference type="SAM" id="MobiDB-lite"/>
    </source>
</evidence>
<feature type="compositionally biased region" description="Basic and acidic residues" evidence="1">
    <location>
        <begin position="116"/>
        <end position="130"/>
    </location>
</feature>
<accession>A0AAD5IUI2</accession>
<evidence type="ECO:0000313" key="2">
    <source>
        <dbReference type="EMBL" id="KAI9177590.1"/>
    </source>
</evidence>
<feature type="region of interest" description="Disordered" evidence="1">
    <location>
        <begin position="88"/>
        <end position="130"/>
    </location>
</feature>
<dbReference type="AlphaFoldDB" id="A0AAD5IUI2"/>